<protein>
    <recommendedName>
        <fullName evidence="1">DUF6984 domain-containing protein</fullName>
    </recommendedName>
</protein>
<reference evidence="2 3" key="1">
    <citation type="journal article" date="2017" name="Syst. Appl. Microbiol.">
        <title>Soybeans inoculated with root zone soils of Canadian native legumes harbour diverse and novel Bradyrhizobium spp. that possess agricultural potential.</title>
        <authorList>
            <person name="Bromfield E.S.P."/>
            <person name="Cloutier S."/>
            <person name="Tambong J.T."/>
            <person name="Tran Thi T.V."/>
        </authorList>
    </citation>
    <scope>NUCLEOTIDE SEQUENCE [LARGE SCALE GENOMIC DNA]</scope>
    <source>
        <strain evidence="2 3">39S1MB</strain>
    </source>
</reference>
<sequence>MPRALTAEERDLIVYILGPSSPSNGRFHLVEEMNDGGMGSIRFVGSPDRRFGRCVGEAEFHDADGVIVSVALNVDQRGELFELDLWKVDFSPLQRIADLAELRAVTSSRHGTST</sequence>
<dbReference type="OrthoDB" id="1050330at2"/>
<proteinExistence type="predicted"/>
<accession>A0A2U8PW79</accession>
<reference evidence="2 3" key="2">
    <citation type="journal article" date="2019" name="Int. J. Syst. Evol. Microbiol.">
        <title>Description and complete genome sequence of Bradyrhizobium amphicarpaeae sp. nov., harbouring photosystem and nitrogen-fixation genes.</title>
        <authorList>
            <person name="Bromfield E.S.P."/>
            <person name="Cloutier S."/>
            <person name="Nguyen H.D.T."/>
        </authorList>
    </citation>
    <scope>NUCLEOTIDE SEQUENCE [LARGE SCALE GENOMIC DNA]</scope>
    <source>
        <strain evidence="2 3">39S1MB</strain>
    </source>
</reference>
<dbReference type="EMBL" id="CP029426">
    <property type="protein sequence ID" value="AWM02070.1"/>
    <property type="molecule type" value="Genomic_DNA"/>
</dbReference>
<dbReference type="InterPro" id="IPR054253">
    <property type="entry name" value="DUF6984"/>
</dbReference>
<evidence type="ECO:0000259" key="1">
    <source>
        <dbReference type="Pfam" id="PF22480"/>
    </source>
</evidence>
<dbReference type="Proteomes" id="UP000215884">
    <property type="component" value="Chromosome"/>
</dbReference>
<gene>
    <name evidence="2" type="ORF">CIT40_19915</name>
</gene>
<name>A0A2U8PW79_9BRAD</name>
<organism evidence="2 3">
    <name type="scientific">Bradyrhizobium amphicarpaeae</name>
    <dbReference type="NCBI Taxonomy" id="1404768"/>
    <lineage>
        <taxon>Bacteria</taxon>
        <taxon>Pseudomonadati</taxon>
        <taxon>Pseudomonadota</taxon>
        <taxon>Alphaproteobacteria</taxon>
        <taxon>Hyphomicrobiales</taxon>
        <taxon>Nitrobacteraceae</taxon>
        <taxon>Bradyrhizobium</taxon>
    </lineage>
</organism>
<keyword evidence="3" id="KW-1185">Reference proteome</keyword>
<feature type="domain" description="DUF6984" evidence="1">
    <location>
        <begin position="3"/>
        <end position="96"/>
    </location>
</feature>
<evidence type="ECO:0000313" key="2">
    <source>
        <dbReference type="EMBL" id="AWM02070.1"/>
    </source>
</evidence>
<dbReference type="AlphaFoldDB" id="A0A2U8PW79"/>
<dbReference type="Pfam" id="PF22480">
    <property type="entry name" value="DUF6984"/>
    <property type="match status" value="1"/>
</dbReference>
<dbReference type="KEGG" id="brq:CIT40_19915"/>
<dbReference type="RefSeq" id="WP_094895529.1">
    <property type="nucleotide sequence ID" value="NZ_CP029426.2"/>
</dbReference>
<evidence type="ECO:0000313" key="3">
    <source>
        <dbReference type="Proteomes" id="UP000215884"/>
    </source>
</evidence>